<dbReference type="Proteomes" id="UP000285456">
    <property type="component" value="Unassembled WGS sequence"/>
</dbReference>
<dbReference type="AlphaFoldDB" id="A0A417YB01"/>
<sequence>MNKKRILFIGDSITESGLHEDKAKLGTGYVRIIHDYLQAIYPNSFEVFNKGISGNRVIDLEERWDKDVLKCNPEILSISIGVNDVWRQLDNPGLKQIYPEEFASIYNELLMQAREETNATLVLMEPTLIEEELNSAGNEKLKIYVEIVRRLADKHRAILIPTHQDFIDYVMTNSGYPLTIDGVHMNSVGNMLMANSWIKSVIPTLK</sequence>
<dbReference type="Gene3D" id="3.40.50.1110">
    <property type="entry name" value="SGNH hydrolase"/>
    <property type="match status" value="1"/>
</dbReference>
<evidence type="ECO:0000313" key="2">
    <source>
        <dbReference type="EMBL" id="RHW29687.1"/>
    </source>
</evidence>
<dbReference type="PANTHER" id="PTHR30383">
    <property type="entry name" value="THIOESTERASE 1/PROTEASE 1/LYSOPHOSPHOLIPASE L1"/>
    <property type="match status" value="1"/>
</dbReference>
<gene>
    <name evidence="2" type="ORF">D1B32_20985</name>
</gene>
<dbReference type="InterPro" id="IPR051532">
    <property type="entry name" value="Ester_Hydrolysis_Enzymes"/>
</dbReference>
<evidence type="ECO:0000313" key="3">
    <source>
        <dbReference type="Proteomes" id="UP000285456"/>
    </source>
</evidence>
<dbReference type="CDD" id="cd01834">
    <property type="entry name" value="SGNH_hydrolase_like_2"/>
    <property type="match status" value="1"/>
</dbReference>
<accession>A0A417YB01</accession>
<comment type="caution">
    <text evidence="2">The sequence shown here is derived from an EMBL/GenBank/DDBJ whole genome shotgun (WGS) entry which is preliminary data.</text>
</comment>
<dbReference type="GO" id="GO:0004622">
    <property type="term" value="F:phosphatidylcholine lysophospholipase activity"/>
    <property type="evidence" value="ECO:0007669"/>
    <property type="project" value="TreeGrafter"/>
</dbReference>
<dbReference type="EMBL" id="QWEH01000021">
    <property type="protein sequence ID" value="RHW29687.1"/>
    <property type="molecule type" value="Genomic_DNA"/>
</dbReference>
<protein>
    <submittedName>
        <fullName evidence="2">Hydrolase</fullName>
    </submittedName>
</protein>
<reference evidence="2 3" key="1">
    <citation type="journal article" date="2007" name="Int. J. Syst. Evol. Microbiol.">
        <title>Oceanobacillus profundus sp. nov., isolated from a deep-sea sediment core.</title>
        <authorList>
            <person name="Kim Y.G."/>
            <person name="Choi D.H."/>
            <person name="Hyun S."/>
            <person name="Cho B.C."/>
        </authorList>
    </citation>
    <scope>NUCLEOTIDE SEQUENCE [LARGE SCALE GENOMIC DNA]</scope>
    <source>
        <strain evidence="2 3">DSM 18246</strain>
    </source>
</reference>
<dbReference type="InterPro" id="IPR036514">
    <property type="entry name" value="SGNH_hydro_sf"/>
</dbReference>
<dbReference type="InterPro" id="IPR013830">
    <property type="entry name" value="SGNH_hydro"/>
</dbReference>
<proteinExistence type="predicted"/>
<keyword evidence="2" id="KW-0378">Hydrolase</keyword>
<name>A0A417YB01_9BACI</name>
<dbReference type="PANTHER" id="PTHR30383:SF5">
    <property type="entry name" value="SGNH HYDROLASE-TYPE ESTERASE DOMAIN-CONTAINING PROTEIN"/>
    <property type="match status" value="1"/>
</dbReference>
<dbReference type="RefSeq" id="WP_095311433.1">
    <property type="nucleotide sequence ID" value="NZ_JAUOPF010000006.1"/>
</dbReference>
<organism evidence="2 3">
    <name type="scientific">Oceanobacillus profundus</name>
    <dbReference type="NCBI Taxonomy" id="372463"/>
    <lineage>
        <taxon>Bacteria</taxon>
        <taxon>Bacillati</taxon>
        <taxon>Bacillota</taxon>
        <taxon>Bacilli</taxon>
        <taxon>Bacillales</taxon>
        <taxon>Bacillaceae</taxon>
        <taxon>Oceanobacillus</taxon>
    </lineage>
</organism>
<evidence type="ECO:0000259" key="1">
    <source>
        <dbReference type="Pfam" id="PF13472"/>
    </source>
</evidence>
<dbReference type="OrthoDB" id="9794725at2"/>
<dbReference type="Pfam" id="PF13472">
    <property type="entry name" value="Lipase_GDSL_2"/>
    <property type="match status" value="1"/>
</dbReference>
<feature type="domain" description="SGNH hydrolase-type esterase" evidence="1">
    <location>
        <begin position="8"/>
        <end position="190"/>
    </location>
</feature>
<keyword evidence="3" id="KW-1185">Reference proteome</keyword>
<dbReference type="SUPFAM" id="SSF52266">
    <property type="entry name" value="SGNH hydrolase"/>
    <property type="match status" value="1"/>
</dbReference>